<dbReference type="AlphaFoldDB" id="A0AAD5NW32"/>
<evidence type="ECO:0000313" key="1">
    <source>
        <dbReference type="EMBL" id="KAI9186556.1"/>
    </source>
</evidence>
<protein>
    <submittedName>
        <fullName evidence="1">Uncharacterized protein</fullName>
    </submittedName>
</protein>
<comment type="caution">
    <text evidence="1">The sequence shown here is derived from an EMBL/GenBank/DDBJ whole genome shotgun (WGS) entry which is preliminary data.</text>
</comment>
<sequence length="129" mass="14157">MKSLVKKQTEDRDPRVIIKEVLSFTLTEKDTFVREIMVQEFAKGLDALGLATLASFTSAVATGIPFASSSDTKEGKASMGNLKRVAHMQLVFYQLASVQDTLPILSVIHELPLEVQQQLLLLPGDLLEG</sequence>
<keyword evidence="2" id="KW-1185">Reference proteome</keyword>
<reference evidence="1" key="2">
    <citation type="submission" date="2023-02" db="EMBL/GenBank/DDBJ databases">
        <authorList>
            <person name="Swenson N.G."/>
            <person name="Wegrzyn J.L."/>
            <person name="Mcevoy S.L."/>
        </authorList>
    </citation>
    <scope>NUCLEOTIDE SEQUENCE</scope>
    <source>
        <strain evidence="1">91603</strain>
        <tissue evidence="1">Leaf</tissue>
    </source>
</reference>
<proteinExistence type="predicted"/>
<organism evidence="1 2">
    <name type="scientific">Acer negundo</name>
    <name type="common">Box elder</name>
    <dbReference type="NCBI Taxonomy" id="4023"/>
    <lineage>
        <taxon>Eukaryota</taxon>
        <taxon>Viridiplantae</taxon>
        <taxon>Streptophyta</taxon>
        <taxon>Embryophyta</taxon>
        <taxon>Tracheophyta</taxon>
        <taxon>Spermatophyta</taxon>
        <taxon>Magnoliopsida</taxon>
        <taxon>eudicotyledons</taxon>
        <taxon>Gunneridae</taxon>
        <taxon>Pentapetalae</taxon>
        <taxon>rosids</taxon>
        <taxon>malvids</taxon>
        <taxon>Sapindales</taxon>
        <taxon>Sapindaceae</taxon>
        <taxon>Hippocastanoideae</taxon>
        <taxon>Acereae</taxon>
        <taxon>Acer</taxon>
    </lineage>
</organism>
<evidence type="ECO:0000313" key="2">
    <source>
        <dbReference type="Proteomes" id="UP001064489"/>
    </source>
</evidence>
<reference evidence="1" key="1">
    <citation type="journal article" date="2022" name="Plant J.">
        <title>Strategies of tolerance reflected in two North American maple genomes.</title>
        <authorList>
            <person name="McEvoy S.L."/>
            <person name="Sezen U.U."/>
            <person name="Trouern-Trend A."/>
            <person name="McMahon S.M."/>
            <person name="Schaberg P.G."/>
            <person name="Yang J."/>
            <person name="Wegrzyn J.L."/>
            <person name="Swenson N.G."/>
        </authorList>
    </citation>
    <scope>NUCLEOTIDE SEQUENCE</scope>
    <source>
        <strain evidence="1">91603</strain>
    </source>
</reference>
<accession>A0AAD5NW32</accession>
<gene>
    <name evidence="1" type="ORF">LWI28_018520</name>
</gene>
<name>A0AAD5NW32_ACENE</name>
<dbReference type="EMBL" id="JAJSOW010000100">
    <property type="protein sequence ID" value="KAI9186556.1"/>
    <property type="molecule type" value="Genomic_DNA"/>
</dbReference>
<dbReference type="Proteomes" id="UP001064489">
    <property type="component" value="Chromosome 3"/>
</dbReference>